<organism evidence="1 2">
    <name type="scientific">Alcaligenes ammonioxydans</name>
    <dbReference type="NCBI Taxonomy" id="2582914"/>
    <lineage>
        <taxon>Bacteria</taxon>
        <taxon>Pseudomonadati</taxon>
        <taxon>Pseudomonadota</taxon>
        <taxon>Betaproteobacteria</taxon>
        <taxon>Burkholderiales</taxon>
        <taxon>Alcaligenaceae</taxon>
        <taxon>Alcaligenes</taxon>
    </lineage>
</organism>
<gene>
    <name evidence="1" type="ORF">FE795_00825</name>
</gene>
<dbReference type="RefSeq" id="WP_059318372.1">
    <property type="nucleotide sequence ID" value="NZ_CP049362.1"/>
</dbReference>
<dbReference type="Proteomes" id="UP000826050">
    <property type="component" value="Chromosome"/>
</dbReference>
<keyword evidence="2" id="KW-1185">Reference proteome</keyword>
<sequence>MSAIFRTDRDAPGELFIWTDIAPEHERDFNQWYEREHMAERAAIPGFQWSRRYVRQGVGRKYLALYRTESLRVFGTPEYRKAFEQQTDWSNINFARMSNTQRRVMAVSVLGGAGTGSHVLLVRLPERAHQQSLARHSAAYLEQVDGLVALRVLTPDPELSTPLPSEDTQQRRLDPYLVADLTTPEAAHVLAARLQQDLGVATNDVSEFSLLWDLQSRDLNASRS</sequence>
<name>A0ABX8SNU6_9BURK</name>
<evidence type="ECO:0000313" key="2">
    <source>
        <dbReference type="Proteomes" id="UP000826050"/>
    </source>
</evidence>
<evidence type="ECO:0000313" key="1">
    <source>
        <dbReference type="EMBL" id="QXX77701.1"/>
    </source>
</evidence>
<proteinExistence type="predicted"/>
<protein>
    <submittedName>
        <fullName evidence="1">Uncharacterized protein</fullName>
    </submittedName>
</protein>
<dbReference type="EMBL" id="CP049362">
    <property type="protein sequence ID" value="QXX77701.1"/>
    <property type="molecule type" value="Genomic_DNA"/>
</dbReference>
<reference evidence="1 2" key="1">
    <citation type="submission" date="2020-02" db="EMBL/GenBank/DDBJ databases">
        <title>Partial ammonium oxidation to N2 by heterotrophic bacteria.</title>
        <authorList>
            <person name="Wu M."/>
        </authorList>
    </citation>
    <scope>NUCLEOTIDE SEQUENCE [LARGE SCALE GENOMIC DNA]</scope>
    <source>
        <strain evidence="1 2">HO-1</strain>
    </source>
</reference>
<accession>A0ABX8SNU6</accession>